<feature type="transmembrane region" description="Helical" evidence="3">
    <location>
        <begin position="314"/>
        <end position="333"/>
    </location>
</feature>
<feature type="coiled-coil region" evidence="1">
    <location>
        <begin position="555"/>
        <end position="657"/>
    </location>
</feature>
<dbReference type="PANTHER" id="PTHR35043:SF7">
    <property type="entry name" value="TRANSCRIPTION FACTOR DOMAIN-CONTAINING PROTEIN"/>
    <property type="match status" value="1"/>
</dbReference>
<sequence length="1086" mass="122291">MSPVVDPPSSSSFEDAAHVVTPSPYDRDTTDIVWSCLAVIFSCTWAAIHPNVPHYGIRASRWKMLRRRVLLMLWAILVPELMVMWAVRQWFEAGQAVEAYHTNATRTIIVNKSAKSSKWTMIHGFFLVMGGYSLAVDGKEVNSLRAEDHWTTSNHQHFCICVRRPSDIALIAWPTPRVEEIQDKSKGDALAKLLILGQVVWFILQLVARFSSHLAVTELEVVTLSYASINALLYFFWWDKPLDVHEPILIERKPHDTPTSSPHYDDDTDNPRWGFVWGQLIFQLHAILNEEPRSMSLHPLVLVHLDHSSKSEKYSLAFCGLAGSLFGVIHCIAWHFHFPSTAEKVMWRVASILVTAVPLLWTGSPMSDPFRTPSTSKLNGLPFRSSAIKRDTLAAELEKDPQLSTAKRQQRSQALTSNMAYASLERQLAAVKTTKMELETKVREKDVLIEQLERDRRLFSDLEKKEREEKERERTEHDEERSRTEAELRSLRTMLNDLREEHADTEDALSSLSRSSKHTIASQATSLSSLTRQNAILTASLAESERIAASRAHELMDLQSELEALRALKERVDKGAKDVEPMAVVRDELHRQAGHTRKLEMMNERLSAEVRGLRERQTSVEVLREEKRALERKVAGLEEMREKAIRLEAEVEAVRHERAQWAHNSSQSPVSVSVTSALTDLRLAHARLLEEHGATTATLRERDSRIGALTRELAESQEAITSLEKSIRVYAAKLERSEGKALLAERQVGFLEAMLASYDAEAAHDNQQSTMMDADEGSSSMSRLRVKQLEEMVDEYRKANDRLMKSLDDIGVDPLSGGKDIQGLKQELSEAQSARVALESDLKARQEETQEHLARIDKLEQELFELSGEVAGGRHVPPGVRVLSMKDNPEEKWFNLRQEALDRLRGENEALMARLRELEDQQPALPSNNMPPPSSNTLNTPNTPNAPASAPAHLVPRESYELALSKTAALAAELTQKDTRLRRLQQVFASKSAEFREAIASILGVKLAFYPNGQVRVTSIFDLNASFVFQPERKGGGTMQLVGQGESVSEDLLGLMQTWIVKEQCIPAFVALVTLDCYEKAKAGEV</sequence>
<feature type="region of interest" description="Disordered" evidence="2">
    <location>
        <begin position="465"/>
        <end position="487"/>
    </location>
</feature>
<comment type="caution">
    <text evidence="4">The sequence shown here is derived from an EMBL/GenBank/DDBJ whole genome shotgun (WGS) entry which is preliminary data.</text>
</comment>
<protein>
    <submittedName>
        <fullName evidence="4">Coiled-coil domain-containing protein mad1</fullName>
    </submittedName>
</protein>
<keyword evidence="5" id="KW-1185">Reference proteome</keyword>
<keyword evidence="1" id="KW-0175">Coiled coil</keyword>
<dbReference type="AlphaFoldDB" id="A0A8H6ZKH6"/>
<dbReference type="Gene3D" id="3.30.457.60">
    <property type="match status" value="1"/>
</dbReference>
<evidence type="ECO:0000256" key="3">
    <source>
        <dbReference type="SAM" id="Phobius"/>
    </source>
</evidence>
<feature type="compositionally biased region" description="Low complexity" evidence="2">
    <location>
        <begin position="935"/>
        <end position="951"/>
    </location>
</feature>
<keyword evidence="3" id="KW-0472">Membrane</keyword>
<dbReference type="PANTHER" id="PTHR35043">
    <property type="entry name" value="TRANSCRIPTION FACTOR DOMAIN-CONTAINING PROTEIN"/>
    <property type="match status" value="1"/>
</dbReference>
<evidence type="ECO:0000313" key="5">
    <source>
        <dbReference type="Proteomes" id="UP000623687"/>
    </source>
</evidence>
<organism evidence="4 5">
    <name type="scientific">Pleurotus ostreatus</name>
    <name type="common">Oyster mushroom</name>
    <name type="synonym">White-rot fungus</name>
    <dbReference type="NCBI Taxonomy" id="5322"/>
    <lineage>
        <taxon>Eukaryota</taxon>
        <taxon>Fungi</taxon>
        <taxon>Dikarya</taxon>
        <taxon>Basidiomycota</taxon>
        <taxon>Agaricomycotina</taxon>
        <taxon>Agaricomycetes</taxon>
        <taxon>Agaricomycetidae</taxon>
        <taxon>Agaricales</taxon>
        <taxon>Pleurotineae</taxon>
        <taxon>Pleurotaceae</taxon>
        <taxon>Pleurotus</taxon>
    </lineage>
</organism>
<proteinExistence type="predicted"/>
<dbReference type="Gene3D" id="6.10.250.90">
    <property type="match status" value="1"/>
</dbReference>
<dbReference type="SUPFAM" id="SSF75704">
    <property type="entry name" value="Mitotic arrest deficient-like 1, Mad1"/>
    <property type="match status" value="1"/>
</dbReference>
<feature type="region of interest" description="Disordered" evidence="2">
    <location>
        <begin position="921"/>
        <end position="951"/>
    </location>
</feature>
<dbReference type="GeneID" id="59372069"/>
<feature type="coiled-coil region" evidence="1">
    <location>
        <begin position="786"/>
        <end position="869"/>
    </location>
</feature>
<evidence type="ECO:0000256" key="2">
    <source>
        <dbReference type="SAM" id="MobiDB-lite"/>
    </source>
</evidence>
<dbReference type="RefSeq" id="XP_036626491.1">
    <property type="nucleotide sequence ID" value="XM_036771870.1"/>
</dbReference>
<reference evidence="4" key="1">
    <citation type="submission" date="2019-07" db="EMBL/GenBank/DDBJ databases">
        <authorList>
            <person name="Palmer J.M."/>
        </authorList>
    </citation>
    <scope>NUCLEOTIDE SEQUENCE</scope>
    <source>
        <strain evidence="4">PC9</strain>
    </source>
</reference>
<dbReference type="GO" id="GO:0007094">
    <property type="term" value="P:mitotic spindle assembly checkpoint signaling"/>
    <property type="evidence" value="ECO:0007669"/>
    <property type="project" value="InterPro"/>
</dbReference>
<feature type="transmembrane region" description="Helical" evidence="3">
    <location>
        <begin position="32"/>
        <end position="48"/>
    </location>
</feature>
<dbReference type="OrthoDB" id="331602at2759"/>
<dbReference type="VEuPathDB" id="FungiDB:PC9H_002228"/>
<accession>A0A8H6ZKH6</accession>
<dbReference type="Pfam" id="PF05557">
    <property type="entry name" value="MAD"/>
    <property type="match status" value="1"/>
</dbReference>
<keyword evidence="3" id="KW-0812">Transmembrane</keyword>
<gene>
    <name evidence="4" type="primary">MAD1</name>
    <name evidence="4" type="ORF">PC9H_002228</name>
</gene>
<dbReference type="Gene3D" id="1.20.5.170">
    <property type="match status" value="1"/>
</dbReference>
<evidence type="ECO:0000256" key="1">
    <source>
        <dbReference type="SAM" id="Coils"/>
    </source>
</evidence>
<evidence type="ECO:0000313" key="4">
    <source>
        <dbReference type="EMBL" id="KAF7419637.1"/>
    </source>
</evidence>
<dbReference type="InterPro" id="IPR008672">
    <property type="entry name" value="Mad1"/>
</dbReference>
<feature type="transmembrane region" description="Helical" evidence="3">
    <location>
        <begin position="69"/>
        <end position="87"/>
    </location>
</feature>
<keyword evidence="3" id="KW-1133">Transmembrane helix</keyword>
<name>A0A8H6ZKH6_PLEOS</name>
<dbReference type="EMBL" id="JACETU010000010">
    <property type="protein sequence ID" value="KAF7419637.1"/>
    <property type="molecule type" value="Genomic_DNA"/>
</dbReference>
<dbReference type="Proteomes" id="UP000623687">
    <property type="component" value="Unassembled WGS sequence"/>
</dbReference>